<dbReference type="NCBIfam" id="TIGR01733">
    <property type="entry name" value="AA-adenyl-dom"/>
    <property type="match status" value="2"/>
</dbReference>
<dbReference type="GO" id="GO:0016874">
    <property type="term" value="F:ligase activity"/>
    <property type="evidence" value="ECO:0007669"/>
    <property type="project" value="UniProtKB-KW"/>
</dbReference>
<dbReference type="VEuPathDB" id="FungiDB:H257_13366"/>
<evidence type="ECO:0000256" key="1">
    <source>
        <dbReference type="ARBA" id="ARBA00022450"/>
    </source>
</evidence>
<evidence type="ECO:0000313" key="5">
    <source>
        <dbReference type="EMBL" id="RHX98218.1"/>
    </source>
</evidence>
<dbReference type="GO" id="GO:0044550">
    <property type="term" value="P:secondary metabolite biosynthetic process"/>
    <property type="evidence" value="ECO:0007669"/>
    <property type="project" value="TreeGrafter"/>
</dbReference>
<dbReference type="VEuPathDB" id="FungiDB:H257_19462"/>
<dbReference type="InterPro" id="IPR000873">
    <property type="entry name" value="AMP-dep_synth/lig_dom"/>
</dbReference>
<keyword evidence="1" id="KW-0596">Phosphopantetheine</keyword>
<dbReference type="Pfam" id="PF00668">
    <property type="entry name" value="Condensation"/>
    <property type="match status" value="3"/>
</dbReference>
<organism evidence="5 6">
    <name type="scientific">Aphanomyces astaci</name>
    <name type="common">Crayfish plague agent</name>
    <dbReference type="NCBI Taxonomy" id="112090"/>
    <lineage>
        <taxon>Eukaryota</taxon>
        <taxon>Sar</taxon>
        <taxon>Stramenopiles</taxon>
        <taxon>Oomycota</taxon>
        <taxon>Saprolegniomycetes</taxon>
        <taxon>Saprolegniales</taxon>
        <taxon>Verrucalvaceae</taxon>
        <taxon>Aphanomyces</taxon>
    </lineage>
</organism>
<dbReference type="Gene3D" id="1.10.1200.10">
    <property type="entry name" value="ACP-like"/>
    <property type="match status" value="3"/>
</dbReference>
<dbReference type="InterPro" id="IPR010071">
    <property type="entry name" value="AA_adenyl_dom"/>
</dbReference>
<evidence type="ECO:0000256" key="2">
    <source>
        <dbReference type="ARBA" id="ARBA00022553"/>
    </source>
</evidence>
<dbReference type="SUPFAM" id="SSF56801">
    <property type="entry name" value="Acetyl-CoA synthetase-like"/>
    <property type="match status" value="2"/>
</dbReference>
<feature type="non-terminal residue" evidence="5">
    <location>
        <position position="1"/>
    </location>
</feature>
<dbReference type="GO" id="GO:0043041">
    <property type="term" value="P:amino acid activation for nonribosomal peptide biosynthetic process"/>
    <property type="evidence" value="ECO:0007669"/>
    <property type="project" value="TreeGrafter"/>
</dbReference>
<dbReference type="Proteomes" id="UP000266239">
    <property type="component" value="Unassembled WGS sequence"/>
</dbReference>
<dbReference type="PROSITE" id="PS50075">
    <property type="entry name" value="CARRIER"/>
    <property type="match status" value="3"/>
</dbReference>
<dbReference type="VEuPathDB" id="FungiDB:H257_19561"/>
<evidence type="ECO:0000256" key="3">
    <source>
        <dbReference type="ARBA" id="ARBA00022598"/>
    </source>
</evidence>
<dbReference type="InterPro" id="IPR020845">
    <property type="entry name" value="AMP-binding_CS"/>
</dbReference>
<protein>
    <recommendedName>
        <fullName evidence="4">Carrier domain-containing protein</fullName>
    </recommendedName>
</protein>
<dbReference type="CDD" id="cd19542">
    <property type="entry name" value="CT_NRPS-like"/>
    <property type="match status" value="1"/>
</dbReference>
<dbReference type="Gene3D" id="3.40.50.12780">
    <property type="entry name" value="N-terminal domain of ligase-like"/>
    <property type="match status" value="2"/>
</dbReference>
<evidence type="ECO:0000313" key="6">
    <source>
        <dbReference type="Proteomes" id="UP000266239"/>
    </source>
</evidence>
<dbReference type="Pfam" id="PF00501">
    <property type="entry name" value="AMP-binding"/>
    <property type="match status" value="2"/>
</dbReference>
<dbReference type="SUPFAM" id="SSF52777">
    <property type="entry name" value="CoA-dependent acyltransferases"/>
    <property type="match status" value="6"/>
</dbReference>
<dbReference type="InterPro" id="IPR020806">
    <property type="entry name" value="PKS_PP-bd"/>
</dbReference>
<dbReference type="InterPro" id="IPR045851">
    <property type="entry name" value="AMP-bd_C_sf"/>
</dbReference>
<comment type="caution">
    <text evidence="5">The sequence shown here is derived from an EMBL/GenBank/DDBJ whole genome shotgun (WGS) entry which is preliminary data.</text>
</comment>
<accession>A0A396ZXG3</accession>
<reference evidence="5 6" key="1">
    <citation type="submission" date="2018-08" db="EMBL/GenBank/DDBJ databases">
        <title>Aphanomyces genome sequencing and annotation.</title>
        <authorList>
            <person name="Minardi D."/>
            <person name="Oidtmann B."/>
            <person name="Van Der Giezen M."/>
            <person name="Studholme D.J."/>
        </authorList>
    </citation>
    <scope>NUCLEOTIDE SEQUENCE [LARGE SCALE GENOMIC DNA]</scope>
    <source>
        <strain evidence="5 6">Yx</strain>
    </source>
</reference>
<feature type="domain" description="Carrier" evidence="4">
    <location>
        <begin position="1028"/>
        <end position="1104"/>
    </location>
</feature>
<dbReference type="Gene3D" id="3.30.559.30">
    <property type="entry name" value="Nonribosomal peptide synthetase, condensation domain"/>
    <property type="match status" value="3"/>
</dbReference>
<keyword evidence="2" id="KW-0597">Phosphoprotein</keyword>
<dbReference type="Gene3D" id="3.30.559.10">
    <property type="entry name" value="Chloramphenicol acetyltransferase-like domain"/>
    <property type="match status" value="3"/>
</dbReference>
<dbReference type="InterPro" id="IPR009081">
    <property type="entry name" value="PP-bd_ACP"/>
</dbReference>
<gene>
    <name evidence="5" type="ORF">DYB25_007116</name>
</gene>
<dbReference type="PANTHER" id="PTHR45527:SF1">
    <property type="entry name" value="FATTY ACID SYNTHASE"/>
    <property type="match status" value="1"/>
</dbReference>
<dbReference type="Pfam" id="PF00550">
    <property type="entry name" value="PP-binding"/>
    <property type="match status" value="3"/>
</dbReference>
<dbReference type="InterPro" id="IPR042099">
    <property type="entry name" value="ANL_N_sf"/>
</dbReference>
<dbReference type="CDD" id="cd05930">
    <property type="entry name" value="A_NRPS"/>
    <property type="match status" value="2"/>
</dbReference>
<dbReference type="GO" id="GO:0005737">
    <property type="term" value="C:cytoplasm"/>
    <property type="evidence" value="ECO:0007669"/>
    <property type="project" value="TreeGrafter"/>
</dbReference>
<feature type="domain" description="Carrier" evidence="4">
    <location>
        <begin position="1"/>
        <end position="71"/>
    </location>
</feature>
<keyword evidence="3" id="KW-0436">Ligase</keyword>
<dbReference type="Gene3D" id="3.30.300.30">
    <property type="match status" value="2"/>
</dbReference>
<sequence length="2549" mass="278300">ELKMATVWANVLGVNVSEIGRQSSFFALGGDSLSVVRVIAACKALGLALSGGQMTKEMLLWRVAKAVSTHRQVDWPSAMAPEATKVSVEAEWPHVVNWPSCVVYPVTPLQAGMLYATINNRRSYVLQNAVHLADALEAAKFEAGFKALVQQHDILRTTFLTTSTGMYQVIRPDIQELEVPTVAVASLADFLEDDLARGFYTTDKFFVRLTIVNTDKGHFGVLTIHHCLYDGWSMTMFWNDLADLLDGKPLPERPSFRHVVDYIQAQDTRAAEEFWRSYLNGVVVTSLETNGIPRNCLADSSDQPLSIDTTACLSSLSEAAQTLRVTVAELVKFAWAATVRKYTRQNDVVFGQVVANRDIPVHNVDRYSFSTRMKLPSNVLCRILGPLVSTVPCRVQFDDILSVTAMLEGIRLERGAVSSHSHASLIDIKRWNGIEGDLFDSLLVYQNVPTASSKVRPVDQPNKMFSTDHTLEIIVTPAAAGLSCCALYKPSAIPRDQARWMLEEFDFTLSQICCNKSGGMAVSELWTMSPAQTTLVRAASSGPEVALPFGLLHHAFEALAKARPHARAVEIQDRWLSYGELDALANSVASDLAHLGVCVGSRVAVIMDRCLEFPIGLLAALKVGAAMMPLDVGFPAARLAFMVADAGVCAVVTTRRFRQTIVDLKLAVDVVTIDAATPKSEFVPSACHMATKLDEAYIVYTSGSTGKPKGVPVLHHSAVNSMERFGGILEIKEDSRVFQLMAIGFDGFQADMWESLSYGATLVMRSEDDLSALSTASNLTCTPTALSLLGDPNQYPQLKVVAVAGEACPVALKDLWAPRVKLFNLYGPSECAIMTHGSRLSLTESIAIGSVLPNVHCYVLDDNHRQVPFGILGEFYLSGICVSPGYINLPEMTEERFLVDPFGHGRMYKTGDLGRLLPNGQFEIAGRQDSQVKLKGYRIELDEVANAMMQHPSVKSAAAIVKDKTHLVGYFTPAHVNVDALRQCVSDQLPVYMVPAVWVGLDDMPQNSNGKIDVKILQSMDVSVDVETLETDVELKMATVWANVLGVNVSEIGRQSSFFALGGDSLSVVRVIAACKAMGLALSAGQLTQQMLLWRVAAAVTPLVQIFWPSAMVDQATNDSVRNEWPSVENWQDYLVYPVTALQAGMLYATLSNRQAYVLQNAACLVDLTAAAQFEAAFHVLVQRNAILRTSFVATSSGTYQVIGPATQSPEVAMVAASTIADFWTADRTRGFELGDKSFVRLTIVEADAGIFAALTFHHAIVDGWSMAMMWDDLADLLASSQVSDRPSFHRVVDYVQAQDTTPTETFWRSYLSGVVSTPLGTNVPSGLADSSDEPVCMEATTGLSTLAETAQNLNVTVAELVKVAWAATVRKYTRQNDVVFGQVLANRDIPVHDADKILGPLVSTVPCRVQFDDTLSLAAMLEGIRLERGAVSSHSHASLIDMKRWSGIEGDLFDSLLVYQNLPTSKLGRVVHPSKTLSTDHTLEIIVTPTASELKLEAMYNPSDIPTDQARWILEEFDFTLSQICCNKSGDMAVSELWAMSPAQTTLVRDVSSGPEVALPFELLHHAFETRAKARPHVRAVEIQDQWLSYGELDALANSVASDLAHLGVCVGSRVAVIMDRCLEFPIGLLAVLKVGAAMMPLDVAFPSARLAFMVADAGVCAVVTTSQFRQTIVDLELAVDVVVIDVATSKSEFVPSACHMATKLDEAYIVYTSGSTGKPKGVPVLHHSAVNSMERFGDILEIKEDSRVFQLMAIGFDGFQADMWESLSFGATLVLRSEDDLSALSTASNLTCTPTALSLLGEPNQYPQLKVVAVAGEACPVALKDLWAPRVKLFNLYGPSECAIMSHGTRLSLTESIAIGSVLPNVHCYVLDDNHRQVPFGILGEFYLSGICVSPGYINLPEMTEERFLVDPFGHGRMYKTGDLGRLLPNGQFEIAGRQDSQVKLKGYRIELDEVANAMMQHPSVKSAAAIVKDKTHLVGYFTPSDVDVVALEQCVNNHLPTYMMPAVWVGLDVMPMNSNGKIDKKVLVGMEVQIKTEGLESDTEVKLAAVWAQVFEVDTRDIGRRMSMFSLGGDSILAIRLASACNRAGLPLSVGDIMKYNRLCDMALRVGQQKRTAWPQVPLDDHTIDQVVTTWPDYETAYGTTPEQSYQVRMTKQDPSMWVLQVPLSGLDAHEALAAYLQLAATCETLRTTFVDSATLGVCHVVNSSASVYRVQAESMRAFLATDASVGFKLSDSSFARFTVVDIAHPSEESIGVLTIHHALYDGWSISLLLSDLLHVYRTGTSPPSRPSFRAVIDYLHAQDSAATVAFWTAYLADVSTSPLLNSIVPHQYASVGSDGDGSVSTHVHLPQLQTLAQRFGVTTSTVVLLSWAMTLQVHTGRDDVVFGQVQANRNLPVEGLDRMLGCAMSSVPCRVNFGAPMTLVERLQQLQTMRSAMLGHCMIDPEDTTTWSHLPAMQYDTEVAFHNFNDNHSDVDDLLRKMEKGSEHRFGVYKIELAVAPTASGVQIDAAFDAGRIQRAAVASMVCRMRHVLHQCQEDLVTEAR</sequence>
<dbReference type="EMBL" id="QUTA01011762">
    <property type="protein sequence ID" value="RHX98218.1"/>
    <property type="molecule type" value="Genomic_DNA"/>
</dbReference>
<dbReference type="PROSITE" id="PS00455">
    <property type="entry name" value="AMP_BINDING"/>
    <property type="match status" value="2"/>
</dbReference>
<name>A0A396ZXG3_APHAT</name>
<dbReference type="GO" id="GO:0031177">
    <property type="term" value="F:phosphopantetheine binding"/>
    <property type="evidence" value="ECO:0007669"/>
    <property type="project" value="InterPro"/>
</dbReference>
<evidence type="ECO:0000259" key="4">
    <source>
        <dbReference type="PROSITE" id="PS50075"/>
    </source>
</evidence>
<feature type="domain" description="Carrier" evidence="4">
    <location>
        <begin position="2041"/>
        <end position="2117"/>
    </location>
</feature>
<dbReference type="SMART" id="SM00823">
    <property type="entry name" value="PKS_PP"/>
    <property type="match status" value="3"/>
</dbReference>
<dbReference type="PANTHER" id="PTHR45527">
    <property type="entry name" value="NONRIBOSOMAL PEPTIDE SYNTHETASE"/>
    <property type="match status" value="1"/>
</dbReference>
<proteinExistence type="predicted"/>
<dbReference type="SUPFAM" id="SSF47336">
    <property type="entry name" value="ACP-like"/>
    <property type="match status" value="3"/>
</dbReference>
<dbReference type="InterPro" id="IPR023213">
    <property type="entry name" value="CAT-like_dom_sf"/>
</dbReference>
<dbReference type="InterPro" id="IPR001242">
    <property type="entry name" value="Condensation_dom"/>
</dbReference>
<dbReference type="InterPro" id="IPR036736">
    <property type="entry name" value="ACP-like_sf"/>
</dbReference>